<accession>A0ABU3R1N0</accession>
<dbReference type="Gene3D" id="3.20.20.370">
    <property type="entry name" value="Glycoside hydrolase/deacetylase"/>
    <property type="match status" value="1"/>
</dbReference>
<dbReference type="InterPro" id="IPR006837">
    <property type="entry name" value="Divergent_DAC"/>
</dbReference>
<comment type="caution">
    <text evidence="1">The sequence shown here is derived from an EMBL/GenBank/DDBJ whole genome shotgun (WGS) entry which is preliminary data.</text>
</comment>
<gene>
    <name evidence="1" type="ORF">RT723_11425</name>
</gene>
<proteinExistence type="predicted"/>
<dbReference type="PANTHER" id="PTHR30105">
    <property type="entry name" value="UNCHARACTERIZED YIBQ-RELATED"/>
    <property type="match status" value="1"/>
</dbReference>
<organism evidence="1 2">
    <name type="scientific">Psychrosphaera aquimarina</name>
    <dbReference type="NCBI Taxonomy" id="2044854"/>
    <lineage>
        <taxon>Bacteria</taxon>
        <taxon>Pseudomonadati</taxon>
        <taxon>Pseudomonadota</taxon>
        <taxon>Gammaproteobacteria</taxon>
        <taxon>Alteromonadales</taxon>
        <taxon>Pseudoalteromonadaceae</taxon>
        <taxon>Psychrosphaera</taxon>
    </lineage>
</organism>
<name>A0ABU3R1N0_9GAMM</name>
<dbReference type="PANTHER" id="PTHR30105:SF2">
    <property type="entry name" value="DIVERGENT POLYSACCHARIDE DEACETYLASE SUPERFAMILY"/>
    <property type="match status" value="1"/>
</dbReference>
<dbReference type="EMBL" id="JAWCUA010000009">
    <property type="protein sequence ID" value="MDU0113595.1"/>
    <property type="molecule type" value="Genomic_DNA"/>
</dbReference>
<dbReference type="Proteomes" id="UP001257914">
    <property type="component" value="Unassembled WGS sequence"/>
</dbReference>
<keyword evidence="2" id="KW-1185">Reference proteome</keyword>
<sequence>MASNAHAGKIAIVIDDIGNQASDKKLLTLNQALTFAILPHTPYSTAFSKQATEQKRDVIIHLPMQANKRNQYLGPGALTMDMTKQQFQQTLIAAIEDVPYAVGINNHMGSLLTRLDQPMRWTMELLRQHNMFFLDSKTTVLSKVEPIADQYGVNALHRNIFLDHVRKPEIMAFQFQRLINIAREYGSAIAIGHPYPETYQLLQQNLPLLTSMGVELVPLSKLLPSNISILDNLATRDGDGDGEEIKHKAKTKIAVDFIKPTANKVAESAL</sequence>
<reference evidence="1 2" key="1">
    <citation type="submission" date="2023-10" db="EMBL/GenBank/DDBJ databases">
        <title>Psychrosphaera aquimaarina strain SW33 isolated from seawater.</title>
        <authorList>
            <person name="Bayburt H."/>
            <person name="Kim J.M."/>
            <person name="Choi B.J."/>
            <person name="Jeon C.O."/>
        </authorList>
    </citation>
    <scope>NUCLEOTIDE SEQUENCE [LARGE SCALE GENOMIC DNA]</scope>
    <source>
        <strain evidence="1 2">KCTC 52743</strain>
    </source>
</reference>
<dbReference type="CDD" id="cd10936">
    <property type="entry name" value="CE4_DAC2"/>
    <property type="match status" value="1"/>
</dbReference>
<dbReference type="RefSeq" id="WP_315947223.1">
    <property type="nucleotide sequence ID" value="NZ_JAWCUA010000009.1"/>
</dbReference>
<dbReference type="InterPro" id="IPR011330">
    <property type="entry name" value="Glyco_hydro/deAcase_b/a-brl"/>
</dbReference>
<evidence type="ECO:0000313" key="2">
    <source>
        <dbReference type="Proteomes" id="UP001257914"/>
    </source>
</evidence>
<dbReference type="SUPFAM" id="SSF88713">
    <property type="entry name" value="Glycoside hydrolase/deacetylase"/>
    <property type="match status" value="1"/>
</dbReference>
<evidence type="ECO:0000313" key="1">
    <source>
        <dbReference type="EMBL" id="MDU0113595.1"/>
    </source>
</evidence>
<protein>
    <submittedName>
        <fullName evidence="1">Divergent polysaccharide deacetylase family protein</fullName>
    </submittedName>
</protein>
<dbReference type="Pfam" id="PF04748">
    <property type="entry name" value="Polysacc_deac_2"/>
    <property type="match status" value="1"/>
</dbReference>